<feature type="domain" description="DUF4440" evidence="1">
    <location>
        <begin position="32"/>
        <end position="131"/>
    </location>
</feature>
<dbReference type="Pfam" id="PF14534">
    <property type="entry name" value="DUF4440"/>
    <property type="match status" value="1"/>
</dbReference>
<dbReference type="OrthoDB" id="1445948at2"/>
<evidence type="ECO:0000313" key="3">
    <source>
        <dbReference type="Proteomes" id="UP000236893"/>
    </source>
</evidence>
<dbReference type="Gene3D" id="3.10.450.50">
    <property type="match status" value="1"/>
</dbReference>
<comment type="caution">
    <text evidence="2">The sequence shown here is derived from an EMBL/GenBank/DDBJ whole genome shotgun (WGS) entry which is preliminary data.</text>
</comment>
<accession>A0A2S5A797</accession>
<name>A0A2S5A797_9SPHI</name>
<reference evidence="2 3" key="1">
    <citation type="submission" date="2018-01" db="EMBL/GenBank/DDBJ databases">
        <authorList>
            <person name="Gaut B.S."/>
            <person name="Morton B.R."/>
            <person name="Clegg M.T."/>
            <person name="Duvall M.R."/>
        </authorList>
    </citation>
    <scope>NUCLEOTIDE SEQUENCE [LARGE SCALE GENOMIC DNA]</scope>
    <source>
        <strain evidence="2 3">HR-AV</strain>
    </source>
</reference>
<gene>
    <name evidence="2" type="ORF">C3K47_03500</name>
</gene>
<dbReference type="InterPro" id="IPR027843">
    <property type="entry name" value="DUF4440"/>
</dbReference>
<evidence type="ECO:0000313" key="2">
    <source>
        <dbReference type="EMBL" id="POY38471.1"/>
    </source>
</evidence>
<dbReference type="Proteomes" id="UP000236893">
    <property type="component" value="Unassembled WGS sequence"/>
</dbReference>
<organism evidence="2 3">
    <name type="scientific">Solitalea longa</name>
    <dbReference type="NCBI Taxonomy" id="2079460"/>
    <lineage>
        <taxon>Bacteria</taxon>
        <taxon>Pseudomonadati</taxon>
        <taxon>Bacteroidota</taxon>
        <taxon>Sphingobacteriia</taxon>
        <taxon>Sphingobacteriales</taxon>
        <taxon>Sphingobacteriaceae</taxon>
        <taxon>Solitalea</taxon>
    </lineage>
</organism>
<sequence length="160" mass="17755">MKNVQLLAMLLMVTCACNQSKPLSADEIKQLDAVEKSMFDATTAGDSAAFRKLCGSDYYTINANGEAQTLNEALPAVPRFKGSVAKLSEQKQRIFGNVAFRTGRAKIYVGSQQVAEILYTSGWEYKDDHWQYIHWQGTMAGMMLKPLIGKVSMEPPPLKN</sequence>
<evidence type="ECO:0000259" key="1">
    <source>
        <dbReference type="Pfam" id="PF14534"/>
    </source>
</evidence>
<keyword evidence="3" id="KW-1185">Reference proteome</keyword>
<dbReference type="PROSITE" id="PS51257">
    <property type="entry name" value="PROKAR_LIPOPROTEIN"/>
    <property type="match status" value="1"/>
</dbReference>
<proteinExistence type="predicted"/>
<protein>
    <recommendedName>
        <fullName evidence="1">DUF4440 domain-containing protein</fullName>
    </recommendedName>
</protein>
<dbReference type="SUPFAM" id="SSF54427">
    <property type="entry name" value="NTF2-like"/>
    <property type="match status" value="1"/>
</dbReference>
<dbReference type="RefSeq" id="WP_103787728.1">
    <property type="nucleotide sequence ID" value="NZ_PQVF01000002.1"/>
</dbReference>
<dbReference type="EMBL" id="PQVF01000002">
    <property type="protein sequence ID" value="POY38471.1"/>
    <property type="molecule type" value="Genomic_DNA"/>
</dbReference>
<dbReference type="AlphaFoldDB" id="A0A2S5A797"/>
<dbReference type="InterPro" id="IPR032710">
    <property type="entry name" value="NTF2-like_dom_sf"/>
</dbReference>